<accession>A0A2S0N995</accession>
<keyword evidence="1" id="KW-1133">Transmembrane helix</keyword>
<evidence type="ECO:0000256" key="1">
    <source>
        <dbReference type="SAM" id="Phobius"/>
    </source>
</evidence>
<keyword evidence="3" id="KW-1185">Reference proteome</keyword>
<sequence>MQITTRLRPRFIGWVGIAIVLLLPPAIGAAYLGAFNAPTLDDRTLLWQVTIGLLLFVPVGPLLIVFGAELVTRPDPEALAKIDKIISELEFANVQAGELDRGLEPVRDVADHMRRRIEEGVRAPPPPPVPPSWRR</sequence>
<keyword evidence="1" id="KW-0472">Membrane</keyword>
<dbReference type="EMBL" id="CP027668">
    <property type="protein sequence ID" value="AVO44718.1"/>
    <property type="molecule type" value="Genomic_DNA"/>
</dbReference>
<dbReference type="KEGG" id="phr:C6569_06390"/>
<dbReference type="Proteomes" id="UP000237889">
    <property type="component" value="Chromosome"/>
</dbReference>
<dbReference type="OrthoDB" id="9849253at2"/>
<dbReference type="RefSeq" id="WP_106748059.1">
    <property type="nucleotide sequence ID" value="NZ_CP027668.1"/>
</dbReference>
<feature type="transmembrane region" description="Helical" evidence="1">
    <location>
        <begin position="12"/>
        <end position="33"/>
    </location>
</feature>
<evidence type="ECO:0000313" key="2">
    <source>
        <dbReference type="EMBL" id="AVO44718.1"/>
    </source>
</evidence>
<dbReference type="AlphaFoldDB" id="A0A2S0N995"/>
<organism evidence="2 3">
    <name type="scientific">Phreatobacter cathodiphilus</name>
    <dbReference type="NCBI Taxonomy" id="1868589"/>
    <lineage>
        <taxon>Bacteria</taxon>
        <taxon>Pseudomonadati</taxon>
        <taxon>Pseudomonadota</taxon>
        <taxon>Alphaproteobacteria</taxon>
        <taxon>Hyphomicrobiales</taxon>
        <taxon>Phreatobacteraceae</taxon>
        <taxon>Phreatobacter</taxon>
    </lineage>
</organism>
<feature type="transmembrane region" description="Helical" evidence="1">
    <location>
        <begin position="45"/>
        <end position="66"/>
    </location>
</feature>
<name>A0A2S0N995_9HYPH</name>
<keyword evidence="1" id="KW-0812">Transmembrane</keyword>
<reference evidence="2 3" key="1">
    <citation type="submission" date="2018-03" db="EMBL/GenBank/DDBJ databases">
        <title>Genome sequencing of Phreatobacter sp.</title>
        <authorList>
            <person name="Kim S.-J."/>
            <person name="Heo J."/>
            <person name="Kwon S.-W."/>
        </authorList>
    </citation>
    <scope>NUCLEOTIDE SEQUENCE [LARGE SCALE GENOMIC DNA]</scope>
    <source>
        <strain evidence="2 3">S-12</strain>
    </source>
</reference>
<proteinExistence type="predicted"/>
<gene>
    <name evidence="2" type="ORF">C6569_06390</name>
</gene>
<evidence type="ECO:0000313" key="3">
    <source>
        <dbReference type="Proteomes" id="UP000237889"/>
    </source>
</evidence>
<protein>
    <submittedName>
        <fullName evidence="2">Uncharacterized protein</fullName>
    </submittedName>
</protein>